<reference evidence="1 2" key="1">
    <citation type="journal article" date="2015" name="Nature">
        <title>rRNA introns, odd ribosomes, and small enigmatic genomes across a large radiation of phyla.</title>
        <authorList>
            <person name="Brown C.T."/>
            <person name="Hug L.A."/>
            <person name="Thomas B.C."/>
            <person name="Sharon I."/>
            <person name="Castelle C.J."/>
            <person name="Singh A."/>
            <person name="Wilkins M.J."/>
            <person name="Williams K.H."/>
            <person name="Banfield J.F."/>
        </authorList>
    </citation>
    <scope>NUCLEOTIDE SEQUENCE [LARGE SCALE GENOMIC DNA]</scope>
</reference>
<dbReference type="Proteomes" id="UP000034562">
    <property type="component" value="Unassembled WGS sequence"/>
</dbReference>
<organism evidence="1 2">
    <name type="scientific">Candidatus Woesebacteria bacterium GW2011_GWA2_40_7b</name>
    <dbReference type="NCBI Taxonomy" id="1618563"/>
    <lineage>
        <taxon>Bacteria</taxon>
        <taxon>Candidatus Woeseibacteriota</taxon>
    </lineage>
</organism>
<evidence type="ECO:0000313" key="2">
    <source>
        <dbReference type="Proteomes" id="UP000034562"/>
    </source>
</evidence>
<accession>A0A0G0T006</accession>
<name>A0A0G0T006_9BACT</name>
<evidence type="ECO:0000313" key="1">
    <source>
        <dbReference type="EMBL" id="KKR70398.1"/>
    </source>
</evidence>
<proteinExistence type="predicted"/>
<feature type="non-terminal residue" evidence="1">
    <location>
        <position position="1"/>
    </location>
</feature>
<comment type="caution">
    <text evidence="1">The sequence shown here is derived from an EMBL/GenBank/DDBJ whole genome shotgun (WGS) entry which is preliminary data.</text>
</comment>
<dbReference type="AlphaFoldDB" id="A0A0G0T006"/>
<sequence length="368" mass="40545">LVGWAGTKIDNLELTSIILGASTAAVWTLLPPKIYEGIAKRESARASLATEYKNGEANLAGKLGANIQIDVGKSDPSALLLTRLFHLTGKEVVTFWDDANLQFTENSYWQKTRNDWTSTEILKRGDIQESIFSVTLVSNGDDVFLSSRLQDPSGHAQDMTDAEAIGTVNARNSVRKQMGLESLQCVLVTNPQREIEIDVARGGEQAYQIKTVGQVVAEKYPNVHLVDPDRLVVQQLAHIAASKSLPLELVTNNERRQEYEGYLKNTIEEHNLKVEQGDAEDKARIASQEDGINTLSVFYGSTDDDTIAQIQSYGDEFSKEGEIVVVINDPEKVNRLPEGTKYVCVGTVVAEAVYQEFSNLVKSGKVKV</sequence>
<dbReference type="EMBL" id="LBZK01000022">
    <property type="protein sequence ID" value="KKR70398.1"/>
    <property type="molecule type" value="Genomic_DNA"/>
</dbReference>
<protein>
    <submittedName>
        <fullName evidence="1">Uncharacterized protein</fullName>
    </submittedName>
</protein>
<gene>
    <name evidence="1" type="ORF">UU12_C0022G0008</name>
</gene>